<dbReference type="RefSeq" id="WP_274455549.1">
    <property type="nucleotide sequence ID" value="NZ_CP067097.1"/>
</dbReference>
<gene>
    <name evidence="1" type="ORF">J2S03_002933</name>
</gene>
<dbReference type="EMBL" id="JAUSTP010000030">
    <property type="protein sequence ID" value="MDQ0191065.1"/>
    <property type="molecule type" value="Genomic_DNA"/>
</dbReference>
<name>A0ABT9XL80_9BACL</name>
<evidence type="ECO:0000313" key="2">
    <source>
        <dbReference type="Proteomes" id="UP001232973"/>
    </source>
</evidence>
<keyword evidence="2" id="KW-1185">Reference proteome</keyword>
<sequence length="112" mass="12554">MAKIDVIDDKTIRISVELADAVKMVDEAASDIPAYASDIVTIYEKMPAFNYTSFCFYAYDSAKLFEFMLGMDPRNYNSFSLDAPDAFFYTLYGGMAALYDAAKAEVQKTQSE</sequence>
<evidence type="ECO:0000313" key="1">
    <source>
        <dbReference type="EMBL" id="MDQ0191065.1"/>
    </source>
</evidence>
<reference evidence="1 2" key="1">
    <citation type="submission" date="2023-07" db="EMBL/GenBank/DDBJ databases">
        <title>Genomic Encyclopedia of Type Strains, Phase IV (KMG-IV): sequencing the most valuable type-strain genomes for metagenomic binning, comparative biology and taxonomic classification.</title>
        <authorList>
            <person name="Goeker M."/>
        </authorList>
    </citation>
    <scope>NUCLEOTIDE SEQUENCE [LARGE SCALE GENOMIC DNA]</scope>
    <source>
        <strain evidence="1 2">DSM 4006</strain>
    </source>
</reference>
<accession>A0ABT9XL80</accession>
<proteinExistence type="predicted"/>
<protein>
    <submittedName>
        <fullName evidence="1">Uncharacterized protein</fullName>
    </submittedName>
</protein>
<dbReference type="Proteomes" id="UP001232973">
    <property type="component" value="Unassembled WGS sequence"/>
</dbReference>
<comment type="caution">
    <text evidence="1">The sequence shown here is derived from an EMBL/GenBank/DDBJ whole genome shotgun (WGS) entry which is preliminary data.</text>
</comment>
<organism evidence="1 2">
    <name type="scientific">Alicyclobacillus cycloheptanicus</name>
    <dbReference type="NCBI Taxonomy" id="1457"/>
    <lineage>
        <taxon>Bacteria</taxon>
        <taxon>Bacillati</taxon>
        <taxon>Bacillota</taxon>
        <taxon>Bacilli</taxon>
        <taxon>Bacillales</taxon>
        <taxon>Alicyclobacillaceae</taxon>
        <taxon>Alicyclobacillus</taxon>
    </lineage>
</organism>